<feature type="compositionally biased region" description="Polar residues" evidence="1">
    <location>
        <begin position="276"/>
        <end position="289"/>
    </location>
</feature>
<reference evidence="3" key="2">
    <citation type="submission" date="2020-10" db="UniProtKB">
        <authorList>
            <consortium name="WormBaseParasite"/>
        </authorList>
    </citation>
    <scope>IDENTIFICATION</scope>
</reference>
<feature type="region of interest" description="Disordered" evidence="1">
    <location>
        <begin position="843"/>
        <end position="944"/>
    </location>
</feature>
<feature type="region of interest" description="Disordered" evidence="1">
    <location>
        <begin position="310"/>
        <end position="333"/>
    </location>
</feature>
<proteinExistence type="predicted"/>
<feature type="compositionally biased region" description="Low complexity" evidence="1">
    <location>
        <begin position="874"/>
        <end position="898"/>
    </location>
</feature>
<dbReference type="WBParaSite" id="Pan_g23399.t1">
    <property type="protein sequence ID" value="Pan_g23399.t1"/>
    <property type="gene ID" value="Pan_g23399"/>
</dbReference>
<feature type="compositionally biased region" description="Basic and acidic residues" evidence="1">
    <location>
        <begin position="613"/>
        <end position="623"/>
    </location>
</feature>
<feature type="compositionally biased region" description="Acidic residues" evidence="1">
    <location>
        <begin position="478"/>
        <end position="494"/>
    </location>
</feature>
<dbReference type="AlphaFoldDB" id="A0A7E4VPE0"/>
<organism evidence="2 3">
    <name type="scientific">Panagrellus redivivus</name>
    <name type="common">Microworm</name>
    <dbReference type="NCBI Taxonomy" id="6233"/>
    <lineage>
        <taxon>Eukaryota</taxon>
        <taxon>Metazoa</taxon>
        <taxon>Ecdysozoa</taxon>
        <taxon>Nematoda</taxon>
        <taxon>Chromadorea</taxon>
        <taxon>Rhabditida</taxon>
        <taxon>Tylenchina</taxon>
        <taxon>Panagrolaimomorpha</taxon>
        <taxon>Panagrolaimoidea</taxon>
        <taxon>Panagrolaimidae</taxon>
        <taxon>Panagrellus</taxon>
    </lineage>
</organism>
<evidence type="ECO:0000313" key="2">
    <source>
        <dbReference type="Proteomes" id="UP000492821"/>
    </source>
</evidence>
<feature type="compositionally biased region" description="Pro residues" evidence="1">
    <location>
        <begin position="899"/>
        <end position="910"/>
    </location>
</feature>
<feature type="compositionally biased region" description="Low complexity" evidence="1">
    <location>
        <begin position="775"/>
        <end position="810"/>
    </location>
</feature>
<feature type="region of interest" description="Disordered" evidence="1">
    <location>
        <begin position="138"/>
        <end position="243"/>
    </location>
</feature>
<feature type="compositionally biased region" description="Low complexity" evidence="1">
    <location>
        <begin position="495"/>
        <end position="510"/>
    </location>
</feature>
<sequence>MVVFRATMSASKGSSPLSKKIHETIDILEHLDKSNGTLPSGVYTLVVDFKGKLNDLKLKYFAEKFRGNVGGDENASLAIDAATRQTCLSLKDVVLDAIGLLEDAGCPIELASKPSPSKVVDCNSNIGTDVDGLVSVEEVSTSPIPEASPPASESKKTRPRVTPPKPEKHDRPSSSSSSSSSYKSTDARSVYGSERSSDKRRSRNSVERRRPPMIPIPVSPVSNDDNSPINAEMPSNPERKSVGVLASPKFRNAYTSTPSTWPVKKTLQHAACGPDSPTTSRTLTKSIQTEAPKPAEKVFRDVNGKIIKPPPGSIVWASPPKDSPNQESPEVKKHSRDIASLALSQLDGHATSYGIIRAYFLQGTNDIGLQTEATSTSNFNSQAGSSLVSTRDMATEIEPPTFSHIVDAESMRKRFEIPFIESAPSVSPTDCDSSRKRRNGNPFAESAPKRNRPSATTITETDGTDVTVDFKPEPSVPVEEEPPTQAEAEPESEELLPPMEATSSSTISSRSFAMPNIDFLSTFRKTDQGKNNSPPSIAASPLLAENPVVAAPVETRVPVEPEPVASTSAASEAGPSVPTVKEEVDDDVIIIGHKKDKRKKERRHSKSRTGGDNTEKKETTKEEDVAELVKRLVAESVQAQTQYVFVQMPMQTDGMTAGIPMGQPNGIPTGAVQMHLPPGAVPISPMNQFAPGGVPQGIPTSSMSQFAPGGAPPGIPVSPLQSPSGGPQFAPMTTQQFRMVQQQQQPYARAPYPTMMPQFQPNPQQHQPQMFQMPQQGMTQQRPTLQQHHQQMHQQMLQRHQQYVLQQQHQSRVSQMPGPREQPREQNRQLQEQQLVNNAFAQSIPIQQRPQQRNHRSRSSNNELPSPQQPPQPRQHQVPTVQHRNPPQQPQMLPNPNVQQPPPCQYPPNRNPGENRMVIGILNAPAQQPTAPPPPNNAEPATDPVVNDMLQFVNQQILQHNQQP</sequence>
<feature type="region of interest" description="Disordered" evidence="1">
    <location>
        <begin position="423"/>
        <end position="510"/>
    </location>
</feature>
<evidence type="ECO:0000256" key="1">
    <source>
        <dbReference type="SAM" id="MobiDB-lite"/>
    </source>
</evidence>
<feature type="region of interest" description="Disordered" evidence="1">
    <location>
        <begin position="775"/>
        <end position="828"/>
    </location>
</feature>
<feature type="region of interest" description="Disordered" evidence="1">
    <location>
        <begin position="561"/>
        <end position="623"/>
    </location>
</feature>
<feature type="compositionally biased region" description="Basic residues" evidence="1">
    <location>
        <begin position="592"/>
        <end position="607"/>
    </location>
</feature>
<protein>
    <submittedName>
        <fullName evidence="3">HTH La-type RNA-binding domain-containing protein</fullName>
    </submittedName>
</protein>
<feature type="compositionally biased region" description="Basic and acidic residues" evidence="1">
    <location>
        <begin position="195"/>
        <end position="210"/>
    </location>
</feature>
<name>A0A7E4VPE0_PANRE</name>
<feature type="compositionally biased region" description="Low complexity" evidence="1">
    <location>
        <begin position="456"/>
        <end position="469"/>
    </location>
</feature>
<dbReference type="Proteomes" id="UP000492821">
    <property type="component" value="Unassembled WGS sequence"/>
</dbReference>
<reference evidence="2" key="1">
    <citation type="journal article" date="2013" name="Genetics">
        <title>The draft genome and transcriptome of Panagrellus redivivus are shaped by the harsh demands of a free-living lifestyle.</title>
        <authorList>
            <person name="Srinivasan J."/>
            <person name="Dillman A.R."/>
            <person name="Macchietto M.G."/>
            <person name="Heikkinen L."/>
            <person name="Lakso M."/>
            <person name="Fracchia K.M."/>
            <person name="Antoshechkin I."/>
            <person name="Mortazavi A."/>
            <person name="Wong G."/>
            <person name="Sternberg P.W."/>
        </authorList>
    </citation>
    <scope>NUCLEOTIDE SEQUENCE [LARGE SCALE GENOMIC DNA]</scope>
    <source>
        <strain evidence="2">MT8872</strain>
    </source>
</reference>
<keyword evidence="2" id="KW-1185">Reference proteome</keyword>
<feature type="compositionally biased region" description="Low complexity" evidence="1">
    <location>
        <begin position="142"/>
        <end position="152"/>
    </location>
</feature>
<feature type="region of interest" description="Disordered" evidence="1">
    <location>
        <begin position="269"/>
        <end position="292"/>
    </location>
</feature>
<accession>A0A7E4VPE0</accession>
<evidence type="ECO:0000313" key="3">
    <source>
        <dbReference type="WBParaSite" id="Pan_g23399.t1"/>
    </source>
</evidence>